<accession>A0A9D3UCJ1</accession>
<organism evidence="1 2">
    <name type="scientific">Gossypium stocksii</name>
    <dbReference type="NCBI Taxonomy" id="47602"/>
    <lineage>
        <taxon>Eukaryota</taxon>
        <taxon>Viridiplantae</taxon>
        <taxon>Streptophyta</taxon>
        <taxon>Embryophyta</taxon>
        <taxon>Tracheophyta</taxon>
        <taxon>Spermatophyta</taxon>
        <taxon>Magnoliopsida</taxon>
        <taxon>eudicotyledons</taxon>
        <taxon>Gunneridae</taxon>
        <taxon>Pentapetalae</taxon>
        <taxon>rosids</taxon>
        <taxon>malvids</taxon>
        <taxon>Malvales</taxon>
        <taxon>Malvaceae</taxon>
        <taxon>Malvoideae</taxon>
        <taxon>Gossypium</taxon>
    </lineage>
</organism>
<proteinExistence type="predicted"/>
<evidence type="ECO:0000313" key="2">
    <source>
        <dbReference type="Proteomes" id="UP000828251"/>
    </source>
</evidence>
<dbReference type="Proteomes" id="UP000828251">
    <property type="component" value="Unassembled WGS sequence"/>
</dbReference>
<reference evidence="1 2" key="1">
    <citation type="journal article" date="2021" name="Plant Biotechnol. J.">
        <title>Multi-omics assisted identification of the key and species-specific regulatory components of drought-tolerant mechanisms in Gossypium stocksii.</title>
        <authorList>
            <person name="Yu D."/>
            <person name="Ke L."/>
            <person name="Zhang D."/>
            <person name="Wu Y."/>
            <person name="Sun Y."/>
            <person name="Mei J."/>
            <person name="Sun J."/>
            <person name="Sun Y."/>
        </authorList>
    </citation>
    <scope>NUCLEOTIDE SEQUENCE [LARGE SCALE GENOMIC DNA]</scope>
    <source>
        <strain evidence="2">cv. E1</strain>
        <tissue evidence="1">Leaf</tissue>
    </source>
</reference>
<protein>
    <submittedName>
        <fullName evidence="1">Uncharacterized protein</fullName>
    </submittedName>
</protein>
<gene>
    <name evidence="1" type="ORF">J1N35_045986</name>
</gene>
<evidence type="ECO:0000313" key="1">
    <source>
        <dbReference type="EMBL" id="KAH1033812.1"/>
    </source>
</evidence>
<dbReference type="EMBL" id="JAIQCV010000013">
    <property type="protein sequence ID" value="KAH1033812.1"/>
    <property type="molecule type" value="Genomic_DNA"/>
</dbReference>
<comment type="caution">
    <text evidence="1">The sequence shown here is derived from an EMBL/GenBank/DDBJ whole genome shotgun (WGS) entry which is preliminary data.</text>
</comment>
<dbReference type="AlphaFoldDB" id="A0A9D3UCJ1"/>
<keyword evidence="2" id="KW-1185">Reference proteome</keyword>
<sequence>MGLGEPAISLQGSGVGEAVDQTATGGLNALGGLMATMRKTDESSANAPDKLRHEDGVISYSPAFLLDVGTSSLLHETLSISFLFSLLQAAVRGLDWARLALYYTVLFL</sequence>
<name>A0A9D3UCJ1_9ROSI</name>